<feature type="domain" description="Baseplate protein J-like barrel" evidence="2">
    <location>
        <begin position="106"/>
        <end position="176"/>
    </location>
</feature>
<dbReference type="Proteomes" id="UP000707352">
    <property type="component" value="Unassembled WGS sequence"/>
</dbReference>
<proteinExistence type="inferred from homology"/>
<evidence type="ECO:0000313" key="6">
    <source>
        <dbReference type="Proteomes" id="UP000707352"/>
    </source>
</evidence>
<evidence type="ECO:0000259" key="2">
    <source>
        <dbReference type="Pfam" id="PF04865"/>
    </source>
</evidence>
<accession>A0ABX0V856</accession>
<comment type="caution">
    <text evidence="5">The sequence shown here is derived from an EMBL/GenBank/DDBJ whole genome shotgun (WGS) entry which is preliminary data.</text>
</comment>
<name>A0ABX0V856_9HYPH</name>
<evidence type="ECO:0000259" key="3">
    <source>
        <dbReference type="Pfam" id="PF26078"/>
    </source>
</evidence>
<feature type="domain" description="Baseplate J-like C-terminal" evidence="4">
    <location>
        <begin position="300"/>
        <end position="374"/>
    </location>
</feature>
<dbReference type="InterPro" id="IPR006949">
    <property type="entry name" value="Barrel_Baseplate_J-like"/>
</dbReference>
<reference evidence="5 6" key="1">
    <citation type="submission" date="2020-03" db="EMBL/GenBank/DDBJ databases">
        <title>The genome sequence of Microvirga sp. c23x22.</title>
        <authorList>
            <person name="Zhang X."/>
        </authorList>
    </citation>
    <scope>NUCLEOTIDE SEQUENCE [LARGE SCALE GENOMIC DNA]</scope>
    <source>
        <strain evidence="6">c23x22</strain>
    </source>
</reference>
<dbReference type="Pfam" id="PF04865">
    <property type="entry name" value="Baseplate_J"/>
    <property type="match status" value="1"/>
</dbReference>
<evidence type="ECO:0000256" key="1">
    <source>
        <dbReference type="ARBA" id="ARBA00038087"/>
    </source>
</evidence>
<organism evidence="5 6">
    <name type="scientific">Microvirga terricola</name>
    <dbReference type="NCBI Taxonomy" id="2719797"/>
    <lineage>
        <taxon>Bacteria</taxon>
        <taxon>Pseudomonadati</taxon>
        <taxon>Pseudomonadota</taxon>
        <taxon>Alphaproteobacteria</taxon>
        <taxon>Hyphomicrobiales</taxon>
        <taxon>Methylobacteriaceae</taxon>
        <taxon>Microvirga</taxon>
    </lineage>
</organism>
<dbReference type="PANTHER" id="PTHR37829:SF3">
    <property type="entry name" value="PROTEIN JAYE-RELATED"/>
    <property type="match status" value="1"/>
</dbReference>
<dbReference type="RefSeq" id="WP_167671266.1">
    <property type="nucleotide sequence ID" value="NZ_JAATJS010000001.1"/>
</dbReference>
<dbReference type="Pfam" id="PF26079">
    <property type="entry name" value="Baseplate_J_C"/>
    <property type="match status" value="1"/>
</dbReference>
<sequence>MPFPLPSIDDLVRQQEAFMEFSLRRFAEAKGLNVSPEAIARAVRSPVGMVSAIVRGQAQSLYTCHQHLRWWGDQYMPDTAEIEQLIRHSGIWGIFRRPATKAIGKVVFEGSPGTAIPVDLELRSASGVLYRTTTLGAIPAGGSATVNISASDAGVAGNLAGGSILTLVSPLVGLSQQRGIVDAEGLAGGAEEEDLNSLLDRLLKRIREPAHGGAFFDYPNWIFNAFAASHVRTLPNWVGKGTVGVCIAMGTKAEPRVPTSTELDAMLDYLGRVNSQTQGVRPVTAEVVMVPAELLPVPMQVRLTPDEIAIRNAVTSAQKAFFARDAAIGEKLYLSRLSEAISAAQGEYAHDLLDPVANVVPTPRQLPVPGSVTWAGPLP</sequence>
<dbReference type="PANTHER" id="PTHR37829">
    <property type="entry name" value="PHAGE-LIKE ELEMENT PBSX PROTEIN XKDT"/>
    <property type="match status" value="1"/>
</dbReference>
<keyword evidence="6" id="KW-1185">Reference proteome</keyword>
<feature type="domain" description="Baseplate J-like central" evidence="3">
    <location>
        <begin position="210"/>
        <end position="290"/>
    </location>
</feature>
<dbReference type="EMBL" id="JAATJS010000001">
    <property type="protein sequence ID" value="NIX75379.1"/>
    <property type="molecule type" value="Genomic_DNA"/>
</dbReference>
<dbReference type="InterPro" id="IPR058531">
    <property type="entry name" value="Baseplate_J_M"/>
</dbReference>
<gene>
    <name evidence="5" type="ORF">HB375_01970</name>
</gene>
<evidence type="ECO:0000259" key="4">
    <source>
        <dbReference type="Pfam" id="PF26079"/>
    </source>
</evidence>
<dbReference type="InterPro" id="IPR058530">
    <property type="entry name" value="Baseplate_J-like_C"/>
</dbReference>
<comment type="similarity">
    <text evidence="1">Belongs to the Mu gp47/PBSX XkdT family.</text>
</comment>
<protein>
    <submittedName>
        <fullName evidence="5">Baseplate J/gp47 family protein</fullName>
    </submittedName>
</protein>
<dbReference type="InterPro" id="IPR052399">
    <property type="entry name" value="Phage_Baseplate_Assmbl_Protein"/>
</dbReference>
<dbReference type="Pfam" id="PF26078">
    <property type="entry name" value="Baseplate_J_M"/>
    <property type="match status" value="1"/>
</dbReference>
<evidence type="ECO:0000313" key="5">
    <source>
        <dbReference type="EMBL" id="NIX75379.1"/>
    </source>
</evidence>